<keyword evidence="3" id="KW-1185">Reference proteome</keyword>
<gene>
    <name evidence="2" type="ORF">XYLVIOL_LOCUS4889</name>
</gene>
<organism evidence="2 3">
    <name type="scientific">Xylocopa violacea</name>
    <name type="common">Violet carpenter bee</name>
    <name type="synonym">Apis violacea</name>
    <dbReference type="NCBI Taxonomy" id="135666"/>
    <lineage>
        <taxon>Eukaryota</taxon>
        <taxon>Metazoa</taxon>
        <taxon>Ecdysozoa</taxon>
        <taxon>Arthropoda</taxon>
        <taxon>Hexapoda</taxon>
        <taxon>Insecta</taxon>
        <taxon>Pterygota</taxon>
        <taxon>Neoptera</taxon>
        <taxon>Endopterygota</taxon>
        <taxon>Hymenoptera</taxon>
        <taxon>Apocrita</taxon>
        <taxon>Aculeata</taxon>
        <taxon>Apoidea</taxon>
        <taxon>Anthophila</taxon>
        <taxon>Apidae</taxon>
        <taxon>Xylocopa</taxon>
        <taxon>Xylocopa</taxon>
    </lineage>
</organism>
<accession>A0ABP1NJM2</accession>
<evidence type="ECO:0000313" key="2">
    <source>
        <dbReference type="EMBL" id="CAL7941229.1"/>
    </source>
</evidence>
<feature type="transmembrane region" description="Helical" evidence="1">
    <location>
        <begin position="20"/>
        <end position="40"/>
    </location>
</feature>
<evidence type="ECO:0000313" key="3">
    <source>
        <dbReference type="Proteomes" id="UP001642520"/>
    </source>
</evidence>
<dbReference type="Proteomes" id="UP001642520">
    <property type="component" value="Unassembled WGS sequence"/>
</dbReference>
<keyword evidence="1" id="KW-0472">Membrane</keyword>
<protein>
    <submittedName>
        <fullName evidence="2">Uncharacterized protein</fullName>
    </submittedName>
</protein>
<keyword evidence="1" id="KW-1133">Transmembrane helix</keyword>
<dbReference type="EMBL" id="CAXAJV020001292">
    <property type="protein sequence ID" value="CAL7941229.1"/>
    <property type="molecule type" value="Genomic_DNA"/>
</dbReference>
<proteinExistence type="predicted"/>
<comment type="caution">
    <text evidence="2">The sequence shown here is derived from an EMBL/GenBank/DDBJ whole genome shotgun (WGS) entry which is preliminary data.</text>
</comment>
<sequence length="120" mass="13576">MHLRRVHYGSVEFDKLYSEWPNFSAVLWTSIFVLAEVAIFGNRFFLLAGNFDLTSDGWKLNVRAYSYIAHRGAVMYGACTEPGYGTDGARLPTTDKILMMPGRASRSYPPSDRQAWETAD</sequence>
<name>A0ABP1NJM2_XYLVO</name>
<keyword evidence="1" id="KW-0812">Transmembrane</keyword>
<evidence type="ECO:0000256" key="1">
    <source>
        <dbReference type="SAM" id="Phobius"/>
    </source>
</evidence>
<reference evidence="2 3" key="1">
    <citation type="submission" date="2024-08" db="EMBL/GenBank/DDBJ databases">
        <authorList>
            <person name="Will J Nash"/>
            <person name="Angela Man"/>
            <person name="Seanna McTaggart"/>
            <person name="Kendall Baker"/>
            <person name="Tom Barker"/>
            <person name="Leah Catchpole"/>
            <person name="Alex Durrant"/>
            <person name="Karim Gharbi"/>
            <person name="Naomi Irish"/>
            <person name="Gemy Kaithakottil"/>
            <person name="Debby Ku"/>
            <person name="Aaliyah Providence"/>
            <person name="Felix Shaw"/>
            <person name="David Swarbreck"/>
            <person name="Chris Watkins"/>
            <person name="Ann M. McCartney"/>
            <person name="Giulio Formenti"/>
            <person name="Alice Mouton"/>
            <person name="Noel Vella"/>
            <person name="Bjorn M von Reumont"/>
            <person name="Adriana Vella"/>
            <person name="Wilfried Haerty"/>
        </authorList>
    </citation>
    <scope>NUCLEOTIDE SEQUENCE [LARGE SCALE GENOMIC DNA]</scope>
</reference>